<sequence length="137" mass="15608">MIPLSSKLESREHEFSQMKNALEEHEFALGGSWSYEGGSFDRFLDEAHKVWLRLPFDVVSGNVDSESDDNHARIKMGQPFVLRHVYNEGLDEDTVPRVMGGLINQFQGPTDPDAEIDSKWIDKAKHVLGEVEQLFPH</sequence>
<dbReference type="InterPro" id="IPR014967">
    <property type="entry name" value="Uncharacterised_YugN-like"/>
</dbReference>
<reference evidence="1 2" key="1">
    <citation type="submission" date="2021-07" db="EMBL/GenBank/DDBJ databases">
        <title>Paenibacillus radiodurans sp. nov., isolated from the southeastern edge of Tengger Desert.</title>
        <authorList>
            <person name="Zhang G."/>
        </authorList>
    </citation>
    <scope>NUCLEOTIDE SEQUENCE [LARGE SCALE GENOMIC DNA]</scope>
    <source>
        <strain evidence="1 2">CCM 7311</strain>
    </source>
</reference>
<dbReference type="Pfam" id="PF08868">
    <property type="entry name" value="YugN"/>
    <property type="match status" value="1"/>
</dbReference>
<dbReference type="Gene3D" id="3.30.310.100">
    <property type="entry name" value="YugN-like"/>
    <property type="match status" value="1"/>
</dbReference>
<name>A0ABS7CF57_9BACL</name>
<organism evidence="1 2">
    <name type="scientific">Paenibacillus sepulcri</name>
    <dbReference type="NCBI Taxonomy" id="359917"/>
    <lineage>
        <taxon>Bacteria</taxon>
        <taxon>Bacillati</taxon>
        <taxon>Bacillota</taxon>
        <taxon>Bacilli</taxon>
        <taxon>Bacillales</taxon>
        <taxon>Paenibacillaceae</taxon>
        <taxon>Paenibacillus</taxon>
    </lineage>
</organism>
<evidence type="ECO:0000313" key="2">
    <source>
        <dbReference type="Proteomes" id="UP001519887"/>
    </source>
</evidence>
<dbReference type="InterPro" id="IPR036491">
    <property type="entry name" value="YugN-like_sf"/>
</dbReference>
<evidence type="ECO:0000313" key="1">
    <source>
        <dbReference type="EMBL" id="MBW7459566.1"/>
    </source>
</evidence>
<dbReference type="RefSeq" id="WP_210038461.1">
    <property type="nucleotide sequence ID" value="NZ_JBHLVU010000022.1"/>
</dbReference>
<proteinExistence type="predicted"/>
<dbReference type="EMBL" id="JAHZIK010001711">
    <property type="protein sequence ID" value="MBW7459566.1"/>
    <property type="molecule type" value="Genomic_DNA"/>
</dbReference>
<comment type="caution">
    <text evidence="1">The sequence shown here is derived from an EMBL/GenBank/DDBJ whole genome shotgun (WGS) entry which is preliminary data.</text>
</comment>
<accession>A0ABS7CF57</accession>
<gene>
    <name evidence="1" type="ORF">K0U00_36465</name>
</gene>
<keyword evidence="2" id="KW-1185">Reference proteome</keyword>
<protein>
    <submittedName>
        <fullName evidence="1">YugN-like family protein</fullName>
    </submittedName>
</protein>
<dbReference type="SUPFAM" id="SSF160755">
    <property type="entry name" value="YugN-like"/>
    <property type="match status" value="1"/>
</dbReference>
<dbReference type="Proteomes" id="UP001519887">
    <property type="component" value="Unassembled WGS sequence"/>
</dbReference>